<name>A0A067TJJ9_GALM3</name>
<dbReference type="AlphaFoldDB" id="A0A067TJJ9"/>
<sequence length="320" mass="36285">MQGFQRACNPSVARVRSASLPSSPMHIFIWQDMSFSSDTALVRRAVLERTKDAAAKYRYTTEAFAKLHALHVKRTYAGRDDNSPNRPNVDERMEAVLQRLGVRDNRGVAKMKQKLVDVARRRADSKINFRPKANGLNGGNLDDTHRKIEEKQRQVQEKVNRAVALGWLCDEYIDLISAFRTESANALSGMLEDERNRLAGHVDVLLASTLRPSAKLGEQQRQLFETEVRNIIGSKKMTICEDVKDLVERVAASEEILRTSPTLIREKGVDSGFGDQYSEDWNASTQKNRRVLERKGKKAEYGFEIAKDIGSLLEHCKILR</sequence>
<keyword evidence="2" id="KW-1185">Reference proteome</keyword>
<dbReference type="OrthoDB" id="3256901at2759"/>
<dbReference type="STRING" id="685588.A0A067TJJ9"/>
<evidence type="ECO:0000313" key="2">
    <source>
        <dbReference type="Proteomes" id="UP000027222"/>
    </source>
</evidence>
<reference evidence="2" key="1">
    <citation type="journal article" date="2014" name="Proc. Natl. Acad. Sci. U.S.A.">
        <title>Extensive sampling of basidiomycete genomes demonstrates inadequacy of the white-rot/brown-rot paradigm for wood decay fungi.</title>
        <authorList>
            <person name="Riley R."/>
            <person name="Salamov A.A."/>
            <person name="Brown D.W."/>
            <person name="Nagy L.G."/>
            <person name="Floudas D."/>
            <person name="Held B.W."/>
            <person name="Levasseur A."/>
            <person name="Lombard V."/>
            <person name="Morin E."/>
            <person name="Otillar R."/>
            <person name="Lindquist E.A."/>
            <person name="Sun H."/>
            <person name="LaButti K.M."/>
            <person name="Schmutz J."/>
            <person name="Jabbour D."/>
            <person name="Luo H."/>
            <person name="Baker S.E."/>
            <person name="Pisabarro A.G."/>
            <person name="Walton J.D."/>
            <person name="Blanchette R.A."/>
            <person name="Henrissat B."/>
            <person name="Martin F."/>
            <person name="Cullen D."/>
            <person name="Hibbett D.S."/>
            <person name="Grigoriev I.V."/>
        </authorList>
    </citation>
    <scope>NUCLEOTIDE SEQUENCE [LARGE SCALE GENOMIC DNA]</scope>
    <source>
        <strain evidence="2">CBS 339.88</strain>
    </source>
</reference>
<organism evidence="1 2">
    <name type="scientific">Galerina marginata (strain CBS 339.88)</name>
    <dbReference type="NCBI Taxonomy" id="685588"/>
    <lineage>
        <taxon>Eukaryota</taxon>
        <taxon>Fungi</taxon>
        <taxon>Dikarya</taxon>
        <taxon>Basidiomycota</taxon>
        <taxon>Agaricomycotina</taxon>
        <taxon>Agaricomycetes</taxon>
        <taxon>Agaricomycetidae</taxon>
        <taxon>Agaricales</taxon>
        <taxon>Agaricineae</taxon>
        <taxon>Strophariaceae</taxon>
        <taxon>Galerina</taxon>
    </lineage>
</organism>
<accession>A0A067TJJ9</accession>
<proteinExistence type="predicted"/>
<dbReference type="HOGENOM" id="CLU_868914_0_0_1"/>
<dbReference type="Proteomes" id="UP000027222">
    <property type="component" value="Unassembled WGS sequence"/>
</dbReference>
<dbReference type="EMBL" id="KL142373">
    <property type="protein sequence ID" value="KDR79153.1"/>
    <property type="molecule type" value="Genomic_DNA"/>
</dbReference>
<gene>
    <name evidence="1" type="ORF">GALMADRAFT_243042</name>
</gene>
<evidence type="ECO:0000313" key="1">
    <source>
        <dbReference type="EMBL" id="KDR79153.1"/>
    </source>
</evidence>
<protein>
    <submittedName>
        <fullName evidence="1">Uncharacterized protein</fullName>
    </submittedName>
</protein>